<organism evidence="2 3">
    <name type="scientific">Streptosporangium oxazolinicum</name>
    <dbReference type="NCBI Taxonomy" id="909287"/>
    <lineage>
        <taxon>Bacteria</taxon>
        <taxon>Bacillati</taxon>
        <taxon>Actinomycetota</taxon>
        <taxon>Actinomycetes</taxon>
        <taxon>Streptosporangiales</taxon>
        <taxon>Streptosporangiaceae</taxon>
        <taxon>Streptosporangium</taxon>
    </lineage>
</organism>
<comment type="caution">
    <text evidence="2">The sequence shown here is derived from an EMBL/GenBank/DDBJ whole genome shotgun (WGS) entry which is preliminary data.</text>
</comment>
<dbReference type="EMBL" id="BAABAQ010000003">
    <property type="protein sequence ID" value="GAA4188396.1"/>
    <property type="molecule type" value="Genomic_DNA"/>
</dbReference>
<reference evidence="3" key="1">
    <citation type="journal article" date="2019" name="Int. J. Syst. Evol. Microbiol.">
        <title>The Global Catalogue of Microorganisms (GCM) 10K type strain sequencing project: providing services to taxonomists for standard genome sequencing and annotation.</title>
        <authorList>
            <consortium name="The Broad Institute Genomics Platform"/>
            <consortium name="The Broad Institute Genome Sequencing Center for Infectious Disease"/>
            <person name="Wu L."/>
            <person name="Ma J."/>
        </authorList>
    </citation>
    <scope>NUCLEOTIDE SEQUENCE [LARGE SCALE GENOMIC DNA]</scope>
    <source>
        <strain evidence="3">JCM 17388</strain>
    </source>
</reference>
<protein>
    <submittedName>
        <fullName evidence="2">Uncharacterized protein</fullName>
    </submittedName>
</protein>
<evidence type="ECO:0000313" key="3">
    <source>
        <dbReference type="Proteomes" id="UP001501251"/>
    </source>
</evidence>
<proteinExistence type="predicted"/>
<gene>
    <name evidence="2" type="ORF">GCM10022252_23590</name>
</gene>
<sequence length="596" mass="64356">MLIEAEWALWGILPGSKDAHDVLSCSRGRIGRSGFSALVDRYARVTPRKLPQVTIARAGADEGAHLFLAVQKWSDAFDGLGRGIAVTHCFCVPYAQAVYGPVSYEGLYRALDGQAVPSDGGPLVVSPPALDADAVAEAVGRTELGAAALLLTGQRVCVVEGDGASLLDRLRFLDTVAALLPYGFRTKLIASTWAPPAAGHRSRLFFAEHPSENAFNIVWRQEVSVPESHDVAHRYHKMLTSRQENGLAELIARFSRETEQRKFSAETLAAVLSDAESGAKPFPTSIDDLLIACADSIEDGRTALLPGHLARLDALRGSAALNGGVRRRRNIISDRRLLTPSAALVPEVQERLYDLVLSVAYGPKLTVDGLDQILKDVKPISARLLTALARMPAADSAVTLRLAGHLDPYQSATALTLLSVEELVAAGEREPVASPVVRLVCSELASRWADPVQRTGIGAALRGRGRLTAAVERLDEADADSQFEKHLVLLVIDYGPSLDPEKAREAFTAHAEVLSVPLLAALALLCDAPARRLLPHLVFHELLGQGGITSKIFEKFQTEHDTPEARPSRTRATRPEESGTDPSLLRRLGFTSRKRS</sequence>
<accession>A0ABP8AQX6</accession>
<evidence type="ECO:0000256" key="1">
    <source>
        <dbReference type="SAM" id="MobiDB-lite"/>
    </source>
</evidence>
<feature type="compositionally biased region" description="Basic and acidic residues" evidence="1">
    <location>
        <begin position="557"/>
        <end position="577"/>
    </location>
</feature>
<name>A0ABP8AQX6_9ACTN</name>
<evidence type="ECO:0000313" key="2">
    <source>
        <dbReference type="EMBL" id="GAA4188396.1"/>
    </source>
</evidence>
<keyword evidence="3" id="KW-1185">Reference proteome</keyword>
<feature type="region of interest" description="Disordered" evidence="1">
    <location>
        <begin position="557"/>
        <end position="596"/>
    </location>
</feature>
<dbReference type="RefSeq" id="WP_344917820.1">
    <property type="nucleotide sequence ID" value="NZ_BAABAQ010000003.1"/>
</dbReference>
<dbReference type="Proteomes" id="UP001501251">
    <property type="component" value="Unassembled WGS sequence"/>
</dbReference>